<reference evidence="1 2" key="1">
    <citation type="submission" date="2019-07" db="EMBL/GenBank/DDBJ databases">
        <title>Genomic Encyclopedia of Type Strains, Phase IV (KMG-IV): sequencing the most valuable type-strain genomes for metagenomic binning, comparative biology and taxonomic classification.</title>
        <authorList>
            <person name="Goeker M."/>
        </authorList>
    </citation>
    <scope>NUCLEOTIDE SEQUENCE [LARGE SCALE GENOMIC DNA]</scope>
    <source>
        <strain evidence="1 2">DSM 18961</strain>
    </source>
</reference>
<proteinExistence type="predicted"/>
<evidence type="ECO:0000313" key="1">
    <source>
        <dbReference type="EMBL" id="TYP97345.1"/>
    </source>
</evidence>
<organism evidence="1 2">
    <name type="scientific">Tenacibaculum adriaticum</name>
    <dbReference type="NCBI Taxonomy" id="413713"/>
    <lineage>
        <taxon>Bacteria</taxon>
        <taxon>Pseudomonadati</taxon>
        <taxon>Bacteroidota</taxon>
        <taxon>Flavobacteriia</taxon>
        <taxon>Flavobacteriales</taxon>
        <taxon>Flavobacteriaceae</taxon>
        <taxon>Tenacibaculum</taxon>
    </lineage>
</organism>
<dbReference type="Proteomes" id="UP000323136">
    <property type="component" value="Unassembled WGS sequence"/>
</dbReference>
<dbReference type="EMBL" id="VNIA01000004">
    <property type="protein sequence ID" value="TYP97345.1"/>
    <property type="molecule type" value="Genomic_DNA"/>
</dbReference>
<keyword evidence="2" id="KW-1185">Reference proteome</keyword>
<evidence type="ECO:0000313" key="2">
    <source>
        <dbReference type="Proteomes" id="UP000323136"/>
    </source>
</evidence>
<comment type="caution">
    <text evidence="1">The sequence shown here is derived from an EMBL/GenBank/DDBJ whole genome shotgun (WGS) entry which is preliminary data.</text>
</comment>
<gene>
    <name evidence="1" type="ORF">C7447_10429</name>
</gene>
<dbReference type="AlphaFoldDB" id="A0A5S5DNP9"/>
<name>A0A5S5DNP9_9FLAO</name>
<accession>A0A5S5DNP9</accession>
<sequence>MNFLKKTVDSIEYKLALLTNKSFTNYLRRKGIKVGENVLFTNRKTLDIDLHKPSLVEIGNNVFINRGFSLLTHDYVSHVFLNIYHDYMFLLQVKLRLETM</sequence>
<protein>
    <submittedName>
        <fullName evidence="1">Uncharacterized protein</fullName>
    </submittedName>
</protein>